<feature type="binding site" evidence="5">
    <location>
        <begin position="163"/>
        <end position="164"/>
    </location>
    <ligand>
        <name>FMN</name>
        <dbReference type="ChEBI" id="CHEBI:58210"/>
    </ligand>
</feature>
<dbReference type="EMBL" id="JBHRWW010000001">
    <property type="protein sequence ID" value="MFC3687006.1"/>
    <property type="molecule type" value="Genomic_DNA"/>
</dbReference>
<dbReference type="RefSeq" id="WP_340291999.1">
    <property type="nucleotide sequence ID" value="NZ_JBBEOI010000056.1"/>
</dbReference>
<feature type="binding site" evidence="5">
    <location>
        <position position="89"/>
    </location>
    <ligand>
        <name>substrate</name>
    </ligand>
</feature>
<feature type="binding site" evidence="5">
    <location>
        <begin position="84"/>
        <end position="89"/>
    </location>
    <ligand>
        <name>FMN</name>
        <dbReference type="ChEBI" id="CHEBI:58210"/>
    </ligand>
</feature>
<keyword evidence="10" id="KW-1185">Reference proteome</keyword>
<keyword evidence="5" id="KW-0664">Pyridoxine biosynthesis</keyword>
<evidence type="ECO:0000256" key="1">
    <source>
        <dbReference type="ARBA" id="ARBA00007301"/>
    </source>
</evidence>
<dbReference type="Pfam" id="PF10590">
    <property type="entry name" value="PNP_phzG_C"/>
    <property type="match status" value="1"/>
</dbReference>
<dbReference type="InterPro" id="IPR011576">
    <property type="entry name" value="Pyridox_Oxase_N"/>
</dbReference>
<feature type="binding site" evidence="5">
    <location>
        <begin position="218"/>
        <end position="220"/>
    </location>
    <ligand>
        <name>substrate</name>
    </ligand>
</feature>
<dbReference type="PIRSF" id="PIRSF000190">
    <property type="entry name" value="Pyd_amn-ph_oxd"/>
    <property type="match status" value="1"/>
</dbReference>
<comment type="catalytic activity">
    <reaction evidence="5">
        <text>pyridoxamine 5'-phosphate + O2 + H2O = pyridoxal 5'-phosphate + H2O2 + NH4(+)</text>
        <dbReference type="Rhea" id="RHEA:15817"/>
        <dbReference type="ChEBI" id="CHEBI:15377"/>
        <dbReference type="ChEBI" id="CHEBI:15379"/>
        <dbReference type="ChEBI" id="CHEBI:16240"/>
        <dbReference type="ChEBI" id="CHEBI:28938"/>
        <dbReference type="ChEBI" id="CHEBI:58451"/>
        <dbReference type="ChEBI" id="CHEBI:597326"/>
        <dbReference type="EC" id="1.4.3.5"/>
    </reaction>
</comment>
<comment type="catalytic activity">
    <reaction evidence="5">
        <text>pyridoxine 5'-phosphate + O2 = pyridoxal 5'-phosphate + H2O2</text>
        <dbReference type="Rhea" id="RHEA:15149"/>
        <dbReference type="ChEBI" id="CHEBI:15379"/>
        <dbReference type="ChEBI" id="CHEBI:16240"/>
        <dbReference type="ChEBI" id="CHEBI:58589"/>
        <dbReference type="ChEBI" id="CHEBI:597326"/>
        <dbReference type="EC" id="1.4.3.5"/>
    </reaction>
</comment>
<evidence type="ECO:0000256" key="3">
    <source>
        <dbReference type="ARBA" id="ARBA00022643"/>
    </source>
</evidence>
<dbReference type="Gene3D" id="2.30.110.10">
    <property type="entry name" value="Electron Transport, Fmn-binding Protein, Chain A"/>
    <property type="match status" value="1"/>
</dbReference>
<feature type="compositionally biased region" description="Pro residues" evidence="6">
    <location>
        <begin position="1"/>
        <end position="17"/>
    </location>
</feature>
<evidence type="ECO:0000256" key="5">
    <source>
        <dbReference type="HAMAP-Rule" id="MF_01629"/>
    </source>
</evidence>
<name>A0ABV7WD63_9MICO</name>
<comment type="pathway">
    <text evidence="5">Cofactor metabolism; pyridoxal 5'-phosphate salvage; pyridoxal 5'-phosphate from pyridoxine 5'-phosphate: step 1/1.</text>
</comment>
<keyword evidence="2 5" id="KW-0285">Flavoprotein</keyword>
<dbReference type="PANTHER" id="PTHR10851">
    <property type="entry name" value="PYRIDOXINE-5-PHOSPHATE OXIDASE"/>
    <property type="match status" value="1"/>
</dbReference>
<dbReference type="GO" id="GO:0004733">
    <property type="term" value="F:pyridoxamine phosphate oxidase activity"/>
    <property type="evidence" value="ECO:0007669"/>
    <property type="project" value="UniProtKB-EC"/>
</dbReference>
<dbReference type="Proteomes" id="UP001595685">
    <property type="component" value="Unassembled WGS sequence"/>
</dbReference>
<evidence type="ECO:0000313" key="9">
    <source>
        <dbReference type="EMBL" id="MFC3687006.1"/>
    </source>
</evidence>
<feature type="binding site" evidence="5">
    <location>
        <position position="212"/>
    </location>
    <ligand>
        <name>FMN</name>
        <dbReference type="ChEBI" id="CHEBI:58210"/>
    </ligand>
</feature>
<feature type="binding site" evidence="5">
    <location>
        <position position="150"/>
    </location>
    <ligand>
        <name>substrate</name>
    </ligand>
</feature>
<organism evidence="9 10">
    <name type="scientific">Aquipuribacter hungaricus</name>
    <dbReference type="NCBI Taxonomy" id="545624"/>
    <lineage>
        <taxon>Bacteria</taxon>
        <taxon>Bacillati</taxon>
        <taxon>Actinomycetota</taxon>
        <taxon>Actinomycetes</taxon>
        <taxon>Micrococcales</taxon>
        <taxon>Intrasporangiaceae</taxon>
        <taxon>Aquipuribacter</taxon>
    </lineage>
</organism>
<feature type="binding site" evidence="5">
    <location>
        <begin position="99"/>
        <end position="100"/>
    </location>
    <ligand>
        <name>FMN</name>
        <dbReference type="ChEBI" id="CHEBI:58210"/>
    </ligand>
</feature>
<comment type="caution">
    <text evidence="9">The sequence shown here is derived from an EMBL/GenBank/DDBJ whole genome shotgun (WGS) entry which is preliminary data.</text>
</comment>
<dbReference type="PANTHER" id="PTHR10851:SF0">
    <property type="entry name" value="PYRIDOXINE-5'-PHOSPHATE OXIDASE"/>
    <property type="match status" value="1"/>
</dbReference>
<evidence type="ECO:0000259" key="7">
    <source>
        <dbReference type="Pfam" id="PF01243"/>
    </source>
</evidence>
<gene>
    <name evidence="5 9" type="primary">pdxH</name>
    <name evidence="9" type="ORF">ACFOLH_01475</name>
</gene>
<dbReference type="Pfam" id="PF01243">
    <property type="entry name" value="PNPOx_N"/>
    <property type="match status" value="1"/>
</dbReference>
<comment type="subunit">
    <text evidence="5">Homodimer.</text>
</comment>
<keyword evidence="3 5" id="KW-0288">FMN</keyword>
<comment type="cofactor">
    <cofactor evidence="5">
        <name>FMN</name>
        <dbReference type="ChEBI" id="CHEBI:58210"/>
    </cofactor>
    <text evidence="5">Binds 1 FMN per subunit.</text>
</comment>
<evidence type="ECO:0000313" key="10">
    <source>
        <dbReference type="Proteomes" id="UP001595685"/>
    </source>
</evidence>
<evidence type="ECO:0000256" key="2">
    <source>
        <dbReference type="ARBA" id="ARBA00022630"/>
    </source>
</evidence>
<feature type="binding site" evidence="5">
    <location>
        <position position="105"/>
    </location>
    <ligand>
        <name>FMN</name>
        <dbReference type="ChEBI" id="CHEBI:58210"/>
    </ligand>
</feature>
<feature type="binding site" evidence="5">
    <location>
        <position position="106"/>
    </location>
    <ligand>
        <name>FMN</name>
        <dbReference type="ChEBI" id="CHEBI:58210"/>
    </ligand>
</feature>
<dbReference type="HAMAP" id="MF_01629">
    <property type="entry name" value="PdxH"/>
    <property type="match status" value="1"/>
</dbReference>
<comment type="function">
    <text evidence="5">Catalyzes the oxidation of either pyridoxine 5'-phosphate (PNP) or pyridoxamine 5'-phosphate (PMP) into pyridoxal 5'-phosphate (PLP).</text>
</comment>
<feature type="binding site" evidence="5">
    <location>
        <position position="222"/>
    </location>
    <ligand>
        <name>FMN</name>
        <dbReference type="ChEBI" id="CHEBI:58210"/>
    </ligand>
</feature>
<feature type="region of interest" description="Disordered" evidence="6">
    <location>
        <begin position="1"/>
        <end position="23"/>
    </location>
</feature>
<dbReference type="SUPFAM" id="SSF50475">
    <property type="entry name" value="FMN-binding split barrel"/>
    <property type="match status" value="1"/>
</dbReference>
<feature type="binding site" evidence="5">
    <location>
        <position position="154"/>
    </location>
    <ligand>
        <name>substrate</name>
    </ligand>
</feature>
<dbReference type="NCBIfam" id="NF004231">
    <property type="entry name" value="PRK05679.1"/>
    <property type="match status" value="1"/>
</dbReference>
<protein>
    <recommendedName>
        <fullName evidence="5">Pyridoxine/pyridoxamine 5'-phosphate oxidase</fullName>
        <ecNumber evidence="5">1.4.3.5</ecNumber>
    </recommendedName>
    <alternativeName>
        <fullName evidence="5">PNP/PMP oxidase</fullName>
        <shortName evidence="5">PNPOx</shortName>
    </alternativeName>
    <alternativeName>
        <fullName evidence="5">Pyridoxal 5'-phosphate synthase</fullName>
    </alternativeName>
</protein>
<accession>A0ABV7WD63</accession>
<feature type="domain" description="Pyridoxine 5'-phosphate oxidase dimerisation C-terminal" evidence="8">
    <location>
        <begin position="199"/>
        <end position="247"/>
    </location>
</feature>
<evidence type="ECO:0000256" key="6">
    <source>
        <dbReference type="SAM" id="MobiDB-lite"/>
    </source>
</evidence>
<dbReference type="EC" id="1.4.3.5" evidence="5"/>
<feature type="domain" description="Pyridoxamine 5'-phosphate oxidase N-terminal" evidence="7">
    <location>
        <begin position="65"/>
        <end position="174"/>
    </location>
</feature>
<proteinExistence type="inferred from homology"/>
<dbReference type="InterPro" id="IPR019576">
    <property type="entry name" value="Pyridoxamine_oxidase_dimer_C"/>
</dbReference>
<feature type="binding site" evidence="5">
    <location>
        <position position="128"/>
    </location>
    <ligand>
        <name>FMN</name>
        <dbReference type="ChEBI" id="CHEBI:58210"/>
    </ligand>
</feature>
<comment type="pathway">
    <text evidence="5">Cofactor metabolism; pyridoxal 5'-phosphate salvage; pyridoxal 5'-phosphate from pyridoxamine 5'-phosphate: step 1/1.</text>
</comment>
<feature type="binding site" evidence="5">
    <location>
        <position position="146"/>
    </location>
    <ligand>
        <name>substrate</name>
    </ligand>
</feature>
<sequence length="247" mass="26782">MPDATTPPGPTPPPAEPATPQGHQADLAALRVSYTSGALDEADLAATPLAQFRAWFDDAAASPAVVEPNAVVVATAGPTGPSVRTVLLKGLDGAGFRFYTGLGSRKARDLAADPRAALLFAWVPLQRQVSVRGPVGPLPREEVLAYFTSRPYGSRIGAWVSEQSAPVDRREVLEEREAELRRRWPDTGSPDDVPLPDHWGGFLVRAAEVELWQGRASRLHDRLVYVAREGTGRLDVAGDWRVERRQP</sequence>
<dbReference type="InterPro" id="IPR012349">
    <property type="entry name" value="Split_barrel_FMN-bd"/>
</dbReference>
<evidence type="ECO:0000259" key="8">
    <source>
        <dbReference type="Pfam" id="PF10590"/>
    </source>
</evidence>
<dbReference type="InterPro" id="IPR000659">
    <property type="entry name" value="Pyridox_Oxase"/>
</dbReference>
<reference evidence="10" key="1">
    <citation type="journal article" date="2019" name="Int. J. Syst. Evol. Microbiol.">
        <title>The Global Catalogue of Microorganisms (GCM) 10K type strain sequencing project: providing services to taxonomists for standard genome sequencing and annotation.</title>
        <authorList>
            <consortium name="The Broad Institute Genomics Platform"/>
            <consortium name="The Broad Institute Genome Sequencing Center for Infectious Disease"/>
            <person name="Wu L."/>
            <person name="Ma J."/>
        </authorList>
    </citation>
    <scope>NUCLEOTIDE SEQUENCE [LARGE SCALE GENOMIC DNA]</scope>
    <source>
        <strain evidence="10">NCAIM B.02333</strain>
    </source>
</reference>
<comment type="similarity">
    <text evidence="1 5">Belongs to the pyridoxamine 5'-phosphate oxidase family.</text>
</comment>
<evidence type="ECO:0000256" key="4">
    <source>
        <dbReference type="ARBA" id="ARBA00023002"/>
    </source>
</evidence>
<keyword evidence="4 5" id="KW-0560">Oxidoreductase</keyword>
<dbReference type="NCBIfam" id="TIGR00558">
    <property type="entry name" value="pdxH"/>
    <property type="match status" value="1"/>
</dbReference>